<sequence>MHRQKYKTLNNESREKSRIIRAKEYKESRKSHRTRAFNDNRNLSNSTINTQEAQIDPAVQDRLDRLKKWRVERDKRKRVEQRKKKQPFVVGVVHHKIYSPNNYIAGKSTVASNIPSKPTIKKISKATEKRLMYKANQKNLNAKNANKNSNELNNDQKKKSFAPEGHIFKAPAGLPNIPLFGRVVIQSMSPDSVQQFLRSPLKMTRSRSSTIKNNSTEFIKKKNCSPVTKTNDNSIESRSLKLLFKDTETNSASINSSNDNEVMTKDITSSSSDNNKSMSNSPCEPAFFSPHIVSSRGKSNARKEQQLKKGLIRHSSSDDIPTKDTVMRNLNISVEEEEHTAQYFHFLLSKEINKLNELCEKWTEIKGQSDTTEDGQYEINQAIGQTNLLINKKFERFRGLVNDCETGKGKMLVTCKDLQGFWDMMYMEIENCNLRFEKLEKLRAQGWKEEELFIDKPVTKKKVSKKKVVPTKSSSIRAFLAEKKRKMKNDDDMKELKFNSNRSVYGKCDSNKSPNIKQNKIKSRSLNCNENKFVKNNRFSLLQLSETSKKTRSPLTLIKISQMCKTPKIQLDNSISYINSNKTPGKSILKQQKNSNETECVRSTNKINFNDHVILNEVSIDEETQTKIDLNLLSRIDNFDFDNTDEVKINVEKKLDFDDSSYKESEDDNKSPENKNSNEDICKTSIQVQKAIPLQEIKQNSNKSLRRITRQNVIDETLDQTFPSNTSTSISFKENIDDIDSNTLNDKLQKQSINSTEGTNEQNETTRILRNRTIISTDTPRLKRRSSRKISVNVLETENKKTETPIDKRKRRSRFKLNTNERNDIELLCYNCDDISLDKSKDKRKSTKSVKFSEKEYSDGTNKPSLPLTPHVKRSKSRSRSNSTRVEISPLEIGEKPLQRVTRRSQNKKLLSPI</sequence>
<dbReference type="EMBL" id="JAWNGG020000023">
    <property type="protein sequence ID" value="KAK9308080.1"/>
    <property type="molecule type" value="Genomic_DNA"/>
</dbReference>
<dbReference type="Proteomes" id="UP001432146">
    <property type="component" value="Unassembled WGS sequence"/>
</dbReference>
<protein>
    <recommendedName>
        <fullName evidence="5">Disks large-associated protein 5</fullName>
    </recommendedName>
</protein>
<organism evidence="3 4">
    <name type="scientific">Tetragonisca angustula</name>
    <dbReference type="NCBI Taxonomy" id="166442"/>
    <lineage>
        <taxon>Eukaryota</taxon>
        <taxon>Metazoa</taxon>
        <taxon>Ecdysozoa</taxon>
        <taxon>Arthropoda</taxon>
        <taxon>Hexapoda</taxon>
        <taxon>Insecta</taxon>
        <taxon>Pterygota</taxon>
        <taxon>Neoptera</taxon>
        <taxon>Endopterygota</taxon>
        <taxon>Hymenoptera</taxon>
        <taxon>Apocrita</taxon>
        <taxon>Aculeata</taxon>
        <taxon>Apoidea</taxon>
        <taxon>Anthophila</taxon>
        <taxon>Apidae</taxon>
        <taxon>Tetragonisca</taxon>
    </lineage>
</organism>
<gene>
    <name evidence="3" type="ORF">QLX08_001802</name>
</gene>
<dbReference type="Pfam" id="PF03359">
    <property type="entry name" value="GKAP"/>
    <property type="match status" value="1"/>
</dbReference>
<comment type="caution">
    <text evidence="3">The sequence shown here is derived from an EMBL/GenBank/DDBJ whole genome shotgun (WGS) entry which is preliminary data.</text>
</comment>
<comment type="similarity">
    <text evidence="1">Belongs to the SAPAP family.</text>
</comment>
<feature type="region of interest" description="Disordered" evidence="2">
    <location>
        <begin position="840"/>
        <end position="914"/>
    </location>
</feature>
<evidence type="ECO:0008006" key="5">
    <source>
        <dbReference type="Google" id="ProtNLM"/>
    </source>
</evidence>
<feature type="compositionally biased region" description="Polar residues" evidence="2">
    <location>
        <begin position="251"/>
        <end position="261"/>
    </location>
</feature>
<dbReference type="InterPro" id="IPR005026">
    <property type="entry name" value="SAPAP"/>
</dbReference>
<dbReference type="GO" id="GO:0023052">
    <property type="term" value="P:signaling"/>
    <property type="evidence" value="ECO:0007669"/>
    <property type="project" value="InterPro"/>
</dbReference>
<feature type="compositionally biased region" description="Low complexity" evidence="2">
    <location>
        <begin position="269"/>
        <end position="281"/>
    </location>
</feature>
<evidence type="ECO:0000313" key="3">
    <source>
        <dbReference type="EMBL" id="KAK9308080.1"/>
    </source>
</evidence>
<evidence type="ECO:0000313" key="4">
    <source>
        <dbReference type="Proteomes" id="UP001432146"/>
    </source>
</evidence>
<reference evidence="3 4" key="1">
    <citation type="submission" date="2024-05" db="EMBL/GenBank/DDBJ databases">
        <title>The nuclear and mitochondrial genome assemblies of Tetragonisca angustula (Apidae: Meliponini), a tiny yet remarkable pollinator in the Neotropics.</title>
        <authorList>
            <person name="Ferrari R."/>
            <person name="Ricardo P.C."/>
            <person name="Dias F.C."/>
            <person name="Araujo N.S."/>
            <person name="Soares D.O."/>
            <person name="Zhou Q.-S."/>
            <person name="Zhu C.-D."/>
            <person name="Coutinho L."/>
            <person name="Airas M.C."/>
            <person name="Batista T.M."/>
        </authorList>
    </citation>
    <scope>NUCLEOTIDE SEQUENCE [LARGE SCALE GENOMIC DNA]</scope>
    <source>
        <strain evidence="3">ASF017062</strain>
        <tissue evidence="3">Abdomen</tissue>
    </source>
</reference>
<accession>A0AAW1AE79</accession>
<evidence type="ECO:0000256" key="1">
    <source>
        <dbReference type="ARBA" id="ARBA00008839"/>
    </source>
</evidence>
<dbReference type="AlphaFoldDB" id="A0AAW1AE79"/>
<feature type="region of interest" description="Disordered" evidence="2">
    <location>
        <begin position="659"/>
        <end position="680"/>
    </location>
</feature>
<feature type="region of interest" description="Disordered" evidence="2">
    <location>
        <begin position="251"/>
        <end position="303"/>
    </location>
</feature>
<feature type="region of interest" description="Disordered" evidence="2">
    <location>
        <begin position="137"/>
        <end position="157"/>
    </location>
</feature>
<proteinExistence type="inferred from homology"/>
<keyword evidence="4" id="KW-1185">Reference proteome</keyword>
<dbReference type="PANTHER" id="PTHR12353:SF1">
    <property type="entry name" value="DISKS LARGE-ASSOCIATED PROTEIN 5"/>
    <property type="match status" value="1"/>
</dbReference>
<evidence type="ECO:0000256" key="2">
    <source>
        <dbReference type="SAM" id="MobiDB-lite"/>
    </source>
</evidence>
<feature type="compositionally biased region" description="Low complexity" evidence="2">
    <location>
        <begin position="137"/>
        <end position="153"/>
    </location>
</feature>
<name>A0AAW1AE79_9HYME</name>
<dbReference type="PANTHER" id="PTHR12353">
    <property type="entry name" value="DISKS LARGE-ASSOCIATED PROTEIN DAP SAP90/PSD-95-ASSOCIATED PROTEIN"/>
    <property type="match status" value="1"/>
</dbReference>